<dbReference type="Pfam" id="PF04055">
    <property type="entry name" value="Radical_SAM"/>
    <property type="match status" value="1"/>
</dbReference>
<evidence type="ECO:0000313" key="8">
    <source>
        <dbReference type="Proteomes" id="UP000181901"/>
    </source>
</evidence>
<evidence type="ECO:0000256" key="5">
    <source>
        <dbReference type="ARBA" id="ARBA00023014"/>
    </source>
</evidence>
<keyword evidence="7" id="KW-0456">Lyase</keyword>
<dbReference type="GO" id="GO:0061798">
    <property type="term" value="F:GTP 3',8'-cyclase activity"/>
    <property type="evidence" value="ECO:0007669"/>
    <property type="project" value="UniProtKB-EC"/>
</dbReference>
<dbReference type="InterPro" id="IPR056488">
    <property type="entry name" value="Zn_ribbon_HMPTM"/>
</dbReference>
<dbReference type="SFLD" id="SFLDG01067">
    <property type="entry name" value="SPASM/twitch_domain_containing"/>
    <property type="match status" value="1"/>
</dbReference>
<dbReference type="InterPro" id="IPR007197">
    <property type="entry name" value="rSAM"/>
</dbReference>
<name>A0A1J5N9H3_9BACT</name>
<gene>
    <name evidence="7" type="primary">moaA_12</name>
    <name evidence="7" type="ORF">BerOc1_03417</name>
</gene>
<reference evidence="7 8" key="1">
    <citation type="submission" date="2015-09" db="EMBL/GenBank/DDBJ databases">
        <title>Genome of Desulfovibrio dechloracetivorans BerOc1, a mercury methylating strain isolated from highly hydrocarbons and metals contaminated coastal sediments.</title>
        <authorList>
            <person name="Goni Urriza M."/>
            <person name="Gassie C."/>
            <person name="Bouchez O."/>
            <person name="Klopp C."/>
            <person name="Ranchou-Peyruse A."/>
            <person name="Remy G."/>
        </authorList>
    </citation>
    <scope>NUCLEOTIDE SEQUENCE [LARGE SCALE GENOMIC DNA]</scope>
    <source>
        <strain evidence="7 8">BerOc1</strain>
    </source>
</reference>
<dbReference type="InterPro" id="IPR058240">
    <property type="entry name" value="rSAM_sf"/>
</dbReference>
<dbReference type="SUPFAM" id="SSF102114">
    <property type="entry name" value="Radical SAM enzymes"/>
    <property type="match status" value="1"/>
</dbReference>
<keyword evidence="3" id="KW-0479">Metal-binding</keyword>
<dbReference type="AlphaFoldDB" id="A0A1J5N9H3"/>
<dbReference type="PANTHER" id="PTHR43306:SF1">
    <property type="entry name" value="7,8-DIHYDRO-6-HYDROXYMETHYLPTERIN DIMETHYLTRANSFERASE"/>
    <property type="match status" value="1"/>
</dbReference>
<dbReference type="GO" id="GO:0046872">
    <property type="term" value="F:metal ion binding"/>
    <property type="evidence" value="ECO:0007669"/>
    <property type="project" value="UniProtKB-KW"/>
</dbReference>
<dbReference type="OrthoDB" id="9782387at2"/>
<proteinExistence type="predicted"/>
<protein>
    <submittedName>
        <fullName evidence="7">Cyclic pyranopterin monophosphate synthase</fullName>
        <ecNumber evidence="7">4.1.99.22</ecNumber>
    </submittedName>
</protein>
<dbReference type="RefSeq" id="WP_071546944.1">
    <property type="nucleotide sequence ID" value="NZ_LKAQ01000004.1"/>
</dbReference>
<keyword evidence="4" id="KW-0408">Iron</keyword>
<accession>A0A1J5N9H3</accession>
<comment type="caution">
    <text evidence="7">The sequence shown here is derived from an EMBL/GenBank/DDBJ whole genome shotgun (WGS) entry which is preliminary data.</text>
</comment>
<dbReference type="EMBL" id="LKAQ01000004">
    <property type="protein sequence ID" value="OIQ51464.1"/>
    <property type="molecule type" value="Genomic_DNA"/>
</dbReference>
<keyword evidence="2" id="KW-0949">S-adenosyl-L-methionine</keyword>
<dbReference type="InterPro" id="IPR013785">
    <property type="entry name" value="Aldolase_TIM"/>
</dbReference>
<dbReference type="GO" id="GO:0051536">
    <property type="term" value="F:iron-sulfur cluster binding"/>
    <property type="evidence" value="ECO:0007669"/>
    <property type="project" value="UniProtKB-KW"/>
</dbReference>
<dbReference type="PROSITE" id="PS51918">
    <property type="entry name" value="RADICAL_SAM"/>
    <property type="match status" value="1"/>
</dbReference>
<evidence type="ECO:0000256" key="3">
    <source>
        <dbReference type="ARBA" id="ARBA00022723"/>
    </source>
</evidence>
<dbReference type="Pfam" id="PF23545">
    <property type="entry name" value="Zn_ribbon_HMPTM"/>
    <property type="match status" value="1"/>
</dbReference>
<dbReference type="NCBIfam" id="NF045646">
    <property type="entry name" value="rSAM_Se_TrsS"/>
    <property type="match status" value="1"/>
</dbReference>
<organism evidence="7 8">
    <name type="scientific">Pseudodesulfovibrio hydrargyri</name>
    <dbReference type="NCBI Taxonomy" id="2125990"/>
    <lineage>
        <taxon>Bacteria</taxon>
        <taxon>Pseudomonadati</taxon>
        <taxon>Thermodesulfobacteriota</taxon>
        <taxon>Desulfovibrionia</taxon>
        <taxon>Desulfovibrionales</taxon>
        <taxon>Desulfovibrionaceae</taxon>
    </lineage>
</organism>
<keyword evidence="5" id="KW-0411">Iron-sulfur</keyword>
<dbReference type="Gene3D" id="3.20.20.70">
    <property type="entry name" value="Aldolase class I"/>
    <property type="match status" value="1"/>
</dbReference>
<comment type="cofactor">
    <cofactor evidence="1">
        <name>[4Fe-4S] cluster</name>
        <dbReference type="ChEBI" id="CHEBI:49883"/>
    </cofactor>
</comment>
<evidence type="ECO:0000259" key="6">
    <source>
        <dbReference type="PROSITE" id="PS51918"/>
    </source>
</evidence>
<dbReference type="SFLD" id="SFLDG01100">
    <property type="entry name" value="methyltransferase_(Class_D)"/>
    <property type="match status" value="1"/>
</dbReference>
<dbReference type="PANTHER" id="PTHR43306">
    <property type="entry name" value="7,8-DIHYDRO-6-HYDROXYMETHYLPTERIN DIMETHYLTRANSFERASE"/>
    <property type="match status" value="1"/>
</dbReference>
<dbReference type="SFLD" id="SFLDS00029">
    <property type="entry name" value="Radical_SAM"/>
    <property type="match status" value="1"/>
</dbReference>
<evidence type="ECO:0000313" key="7">
    <source>
        <dbReference type="EMBL" id="OIQ51464.1"/>
    </source>
</evidence>
<dbReference type="Proteomes" id="UP000181901">
    <property type="component" value="Unassembled WGS sequence"/>
</dbReference>
<dbReference type="CDD" id="cd01335">
    <property type="entry name" value="Radical_SAM"/>
    <property type="match status" value="1"/>
</dbReference>
<dbReference type="EC" id="4.1.99.22" evidence="7"/>
<evidence type="ECO:0000256" key="4">
    <source>
        <dbReference type="ARBA" id="ARBA00023004"/>
    </source>
</evidence>
<evidence type="ECO:0000256" key="2">
    <source>
        <dbReference type="ARBA" id="ARBA00022691"/>
    </source>
</evidence>
<evidence type="ECO:0000256" key="1">
    <source>
        <dbReference type="ARBA" id="ARBA00001966"/>
    </source>
</evidence>
<dbReference type="InterPro" id="IPR034474">
    <property type="entry name" value="Methyltransferase_Class_D"/>
</dbReference>
<keyword evidence="8" id="KW-1185">Reference proteome</keyword>
<dbReference type="InterPro" id="IPR054698">
    <property type="entry name" value="rSAM_Se_TrsS"/>
</dbReference>
<sequence>MSLSPRSVCPVCLEPIPARHATVGDETFLVKACPAHGEFRTVVWRGEPSFDSWARPKVPSGPRTAFTPVEQGCPLDCGLCDAHRQHTCTALIEVTWRCDLGCPVCFASSGKAAPPDPSMDDLGRLFDRVELASGHCNIQLSGGEPTVREDLPEIIRLGKSKGFPFIQLNTNGLRLGREPGYAARLAEAGLDSVFLQFDGTEDHIFQTLRGRPLLETKLAALDALAEAGVGIILVPTLVPGVNDRDMGNILRLAVDRSPAVRGVHFQPVSYFGRYPEQPGDHQRITLPEIMRGLETQTGGMLRAVDFRPPGCEHAFCSFHANYVVGERGGLTRLSSGGTCGCTPRPASEGADAAKAFVKRQWSSPDRQLPMAFDAVPDSGTPESGPEDALDAFIRRAATHTLAVSAMAFQDCWTLDLERLKGCCIHEVSPDGRLIPFCAYNLTSMDGETLYRGKCHGTNES</sequence>
<feature type="domain" description="Radical SAM core" evidence="6">
    <location>
        <begin position="59"/>
        <end position="307"/>
    </location>
</feature>